<keyword evidence="5 6" id="KW-0560">Oxidoreductase</keyword>
<dbReference type="HOGENOM" id="CLU_018204_0_2_2"/>
<dbReference type="PANTHER" id="PTHR43884">
    <property type="entry name" value="ACYL-COA DEHYDROGENASE"/>
    <property type="match status" value="1"/>
</dbReference>
<dbReference type="Gene3D" id="1.10.540.10">
    <property type="entry name" value="Acyl-CoA dehydrogenase/oxidase, N-terminal domain"/>
    <property type="match status" value="1"/>
</dbReference>
<evidence type="ECO:0000313" key="11">
    <source>
        <dbReference type="Proteomes" id="UP000001694"/>
    </source>
</evidence>
<evidence type="ECO:0000313" key="10">
    <source>
        <dbReference type="EMBL" id="ACB39482.1"/>
    </source>
</evidence>
<evidence type="ECO:0000256" key="5">
    <source>
        <dbReference type="ARBA" id="ARBA00023002"/>
    </source>
</evidence>
<proteinExistence type="inferred from homology"/>
<protein>
    <submittedName>
        <fullName evidence="10">Acyl-CoA dehydrogenase domain protein</fullName>
    </submittedName>
</protein>
<dbReference type="Pfam" id="PF02770">
    <property type="entry name" value="Acyl-CoA_dh_M"/>
    <property type="match status" value="1"/>
</dbReference>
<feature type="domain" description="Acyl-CoA dehydrogenase/oxidase N-terminal" evidence="9">
    <location>
        <begin position="16"/>
        <end position="127"/>
    </location>
</feature>
<dbReference type="InterPro" id="IPR006091">
    <property type="entry name" value="Acyl-CoA_Oxase/DH_mid-dom"/>
</dbReference>
<dbReference type="SUPFAM" id="SSF47203">
    <property type="entry name" value="Acyl-CoA dehydrogenase C-terminal domain-like"/>
    <property type="match status" value="1"/>
</dbReference>
<dbReference type="InterPro" id="IPR013786">
    <property type="entry name" value="AcylCoA_DH/ox_N"/>
</dbReference>
<dbReference type="RefSeq" id="WP_012349902.1">
    <property type="nucleotide sequence ID" value="NC_010525.1"/>
</dbReference>
<dbReference type="PANTHER" id="PTHR43884:SF12">
    <property type="entry name" value="ISOVALERYL-COA DEHYDROGENASE, MITOCHONDRIAL-RELATED"/>
    <property type="match status" value="1"/>
</dbReference>
<dbReference type="SUPFAM" id="SSF56645">
    <property type="entry name" value="Acyl-CoA dehydrogenase NM domain-like"/>
    <property type="match status" value="1"/>
</dbReference>
<feature type="domain" description="Acyl-CoA dehydrogenase/oxidase C-terminal" evidence="7">
    <location>
        <begin position="242"/>
        <end position="390"/>
    </location>
</feature>
<evidence type="ECO:0000259" key="7">
    <source>
        <dbReference type="Pfam" id="PF00441"/>
    </source>
</evidence>
<evidence type="ECO:0000259" key="9">
    <source>
        <dbReference type="Pfam" id="PF02771"/>
    </source>
</evidence>
<dbReference type="Pfam" id="PF00441">
    <property type="entry name" value="Acyl-CoA_dh_1"/>
    <property type="match status" value="1"/>
</dbReference>
<accession>B1YCG9</accession>
<dbReference type="InterPro" id="IPR006089">
    <property type="entry name" value="Acyl-CoA_DH_CS"/>
</dbReference>
<dbReference type="Gene3D" id="1.20.140.10">
    <property type="entry name" value="Butyryl-CoA Dehydrogenase, subunit A, domain 3"/>
    <property type="match status" value="1"/>
</dbReference>
<dbReference type="FunFam" id="2.40.110.10:FF:000002">
    <property type="entry name" value="Acyl-CoA dehydrogenase fadE12"/>
    <property type="match status" value="1"/>
</dbReference>
<gene>
    <name evidence="10" type="ordered locus">Tneu_0539</name>
</gene>
<comment type="similarity">
    <text evidence="2 6">Belongs to the acyl-CoA dehydrogenase family.</text>
</comment>
<dbReference type="InterPro" id="IPR009100">
    <property type="entry name" value="AcylCoA_DH/oxidase_NM_dom_sf"/>
</dbReference>
<dbReference type="FunFam" id="1.10.540.10:FF:000002">
    <property type="entry name" value="Acyl-CoA dehydrogenase FadE19"/>
    <property type="match status" value="1"/>
</dbReference>
<dbReference type="STRING" id="444157.Tneu_0539"/>
<evidence type="ECO:0000256" key="1">
    <source>
        <dbReference type="ARBA" id="ARBA00001974"/>
    </source>
</evidence>
<dbReference type="PROSITE" id="PS00073">
    <property type="entry name" value="ACYL_COA_DH_2"/>
    <property type="match status" value="1"/>
</dbReference>
<dbReference type="InterPro" id="IPR046373">
    <property type="entry name" value="Acyl-CoA_Oxase/DH_mid-dom_sf"/>
</dbReference>
<dbReference type="InterPro" id="IPR036250">
    <property type="entry name" value="AcylCo_DH-like_C"/>
</dbReference>
<sequence>MVFPFESLVDFSVVLTQEHELFRRAVREFVEREIAPRALEIDERDEAPLDLLRKMGEQGFFGLEIPEQYGGQGGDYRMAAILSEEVSRASPGLSVYFNSARLFSAPILLYGTEEQRRRYLPQIARGEKLAAFASTEPCCGSDVAGVRTRARRVGGRWVINGRKAFISSSDVAHYILVLARTSDPPDAGRRHVGLSMFVVERDAPGVKVEQCYSKLGLRGNHACEISLTDVEVPEESLVGREGMGFYYAMEAFNRSRIGIAAQAVGMAQAAFEKAFDYAHRREAFGVKIASFQAIQFSLVEMLAKIMTARLLTYMAAKLADEGRREFVFVASLAKYYATEAAEEVISDAVDVFGGAGVVRETGLERLYRDVKITQIYEGANNVQKLAAYRQLVRLLQERGTPPGGA</sequence>
<dbReference type="AlphaFoldDB" id="B1YCG9"/>
<dbReference type="InterPro" id="IPR009075">
    <property type="entry name" value="AcylCo_DH/oxidase_C"/>
</dbReference>
<dbReference type="OrthoDB" id="275197at2157"/>
<feature type="domain" description="Acyl-CoA oxidase/dehydrogenase middle" evidence="8">
    <location>
        <begin position="131"/>
        <end position="230"/>
    </location>
</feature>
<dbReference type="KEGG" id="tne:Tneu_0539"/>
<evidence type="ECO:0000256" key="4">
    <source>
        <dbReference type="ARBA" id="ARBA00022827"/>
    </source>
</evidence>
<reference evidence="10" key="1">
    <citation type="submission" date="2008-03" db="EMBL/GenBank/DDBJ databases">
        <title>Complete sequence of Thermoproteus neutrophilus V24Sta.</title>
        <authorList>
            <consortium name="US DOE Joint Genome Institute"/>
            <person name="Copeland A."/>
            <person name="Lucas S."/>
            <person name="Lapidus A."/>
            <person name="Glavina del Rio T."/>
            <person name="Dalin E."/>
            <person name="Tice H."/>
            <person name="Bruce D."/>
            <person name="Goodwin L."/>
            <person name="Pitluck S."/>
            <person name="Sims D."/>
            <person name="Brettin T."/>
            <person name="Detter J.C."/>
            <person name="Han C."/>
            <person name="Kuske C.R."/>
            <person name="Schmutz J."/>
            <person name="Larimer F."/>
            <person name="Land M."/>
            <person name="Hauser L."/>
            <person name="Kyrpides N."/>
            <person name="Mikhailova N."/>
            <person name="Biddle J.F."/>
            <person name="Zhang Z."/>
            <person name="Fitz-Gibbon S.T."/>
            <person name="Lowe T.M."/>
            <person name="Saltikov C."/>
            <person name="House C.H."/>
            <person name="Richardson P."/>
        </authorList>
    </citation>
    <scope>NUCLEOTIDE SEQUENCE [LARGE SCALE GENOMIC DNA]</scope>
    <source>
        <strain evidence="10">V24Sta</strain>
    </source>
</reference>
<dbReference type="InterPro" id="IPR037069">
    <property type="entry name" value="AcylCoA_DH/ox_N_sf"/>
</dbReference>
<dbReference type="EMBL" id="CP001014">
    <property type="protein sequence ID" value="ACB39482.1"/>
    <property type="molecule type" value="Genomic_DNA"/>
</dbReference>
<dbReference type="GO" id="GO:0003995">
    <property type="term" value="F:acyl-CoA dehydrogenase activity"/>
    <property type="evidence" value="ECO:0007669"/>
    <property type="project" value="InterPro"/>
</dbReference>
<comment type="cofactor">
    <cofactor evidence="1 6">
        <name>FAD</name>
        <dbReference type="ChEBI" id="CHEBI:57692"/>
    </cofactor>
</comment>
<dbReference type="Proteomes" id="UP000001694">
    <property type="component" value="Chromosome"/>
</dbReference>
<evidence type="ECO:0000256" key="3">
    <source>
        <dbReference type="ARBA" id="ARBA00022630"/>
    </source>
</evidence>
<keyword evidence="3 6" id="KW-0285">Flavoprotein</keyword>
<dbReference type="Gene3D" id="2.40.110.10">
    <property type="entry name" value="Butyryl-CoA Dehydrogenase, subunit A, domain 2"/>
    <property type="match status" value="1"/>
</dbReference>
<name>B1YCG9_PYRNV</name>
<evidence type="ECO:0000256" key="6">
    <source>
        <dbReference type="RuleBase" id="RU362125"/>
    </source>
</evidence>
<dbReference type="GeneID" id="6165728"/>
<keyword evidence="4 6" id="KW-0274">FAD</keyword>
<dbReference type="GO" id="GO:0050660">
    <property type="term" value="F:flavin adenine dinucleotide binding"/>
    <property type="evidence" value="ECO:0007669"/>
    <property type="project" value="InterPro"/>
</dbReference>
<keyword evidence="11" id="KW-1185">Reference proteome</keyword>
<dbReference type="PIRSF" id="PIRSF016578">
    <property type="entry name" value="HsaA"/>
    <property type="match status" value="1"/>
</dbReference>
<dbReference type="eggNOG" id="arCOG01707">
    <property type="taxonomic scope" value="Archaea"/>
</dbReference>
<organism evidence="10 11">
    <name type="scientific">Pyrobaculum neutrophilum (strain DSM 2338 / JCM 9278 / NBRC 100436 / V24Sta)</name>
    <name type="common">Thermoproteus neutrophilus</name>
    <dbReference type="NCBI Taxonomy" id="444157"/>
    <lineage>
        <taxon>Archaea</taxon>
        <taxon>Thermoproteota</taxon>
        <taxon>Thermoprotei</taxon>
        <taxon>Thermoproteales</taxon>
        <taxon>Thermoproteaceae</taxon>
        <taxon>Pyrobaculum</taxon>
    </lineage>
</organism>
<evidence type="ECO:0000259" key="8">
    <source>
        <dbReference type="Pfam" id="PF02770"/>
    </source>
</evidence>
<dbReference type="FunFam" id="1.20.140.10:FF:000001">
    <property type="entry name" value="Acyl-CoA dehydrogenase"/>
    <property type="match status" value="1"/>
</dbReference>
<evidence type="ECO:0000256" key="2">
    <source>
        <dbReference type="ARBA" id="ARBA00009347"/>
    </source>
</evidence>
<dbReference type="Pfam" id="PF02771">
    <property type="entry name" value="Acyl-CoA_dh_N"/>
    <property type="match status" value="1"/>
</dbReference>